<comment type="caution">
    <text evidence="1">The sequence shown here is derived from an EMBL/GenBank/DDBJ whole genome shotgun (WGS) entry which is preliminary data.</text>
</comment>
<sequence>MGATCLLVFQSAEQPARIPLGLLEIKDREKLQLSLDNLTPDTMNSTSLQWELNKNQQIFQLFMPGRCRMIWSDVEVSCEFCGSLSQSLINLDRSNY</sequence>
<dbReference type="AlphaFoldDB" id="A0A6M0SGC5"/>
<proteinExistence type="predicted"/>
<evidence type="ECO:0000313" key="2">
    <source>
        <dbReference type="Proteomes" id="UP000473574"/>
    </source>
</evidence>
<accession>A0A6M0SGC5</accession>
<dbReference type="Proteomes" id="UP000473574">
    <property type="component" value="Unassembled WGS sequence"/>
</dbReference>
<dbReference type="EMBL" id="QZCE01000002">
    <property type="protein sequence ID" value="NEZ67608.1"/>
    <property type="molecule type" value="Genomic_DNA"/>
</dbReference>
<evidence type="ECO:0000313" key="1">
    <source>
        <dbReference type="EMBL" id="NEZ67608.1"/>
    </source>
</evidence>
<protein>
    <submittedName>
        <fullName evidence="1">Uncharacterized protein</fullName>
    </submittedName>
</protein>
<organism evidence="1 2">
    <name type="scientific">Adonisia turfae CCMR0082</name>
    <dbReference type="NCBI Taxonomy" id="2304604"/>
    <lineage>
        <taxon>Bacteria</taxon>
        <taxon>Bacillati</taxon>
        <taxon>Cyanobacteriota</taxon>
        <taxon>Adonisia</taxon>
        <taxon>Adonisia turfae</taxon>
    </lineage>
</organism>
<gene>
    <name evidence="1" type="ORF">D0962_33435</name>
</gene>
<name>A0A6M0SGC5_9CYAN</name>
<reference evidence="1 2" key="1">
    <citation type="journal article" date="2020" name="Microb. Ecol.">
        <title>Ecogenomics of the Marine Benthic Filamentous Cyanobacterium Adonisia.</title>
        <authorList>
            <person name="Walter J.M."/>
            <person name="Coutinho F.H."/>
            <person name="Leomil L."/>
            <person name="Hargreaves P.I."/>
            <person name="Campeao M.E."/>
            <person name="Vieira V.V."/>
            <person name="Silva B.S."/>
            <person name="Fistarol G.O."/>
            <person name="Salomon P.S."/>
            <person name="Sawabe T."/>
            <person name="Mino S."/>
            <person name="Hosokawa M."/>
            <person name="Miyashita H."/>
            <person name="Maruyama F."/>
            <person name="van Verk M.C."/>
            <person name="Dutilh B.E."/>
            <person name="Thompson C.C."/>
            <person name="Thompson F.L."/>
        </authorList>
    </citation>
    <scope>NUCLEOTIDE SEQUENCE [LARGE SCALE GENOMIC DNA]</scope>
    <source>
        <strain evidence="1 2">CCMR0082</strain>
    </source>
</reference>